<comment type="subcellular location">
    <subcellularLocation>
        <location evidence="1">Membrane</location>
        <topology evidence="1">Multi-pass membrane protein</topology>
    </subcellularLocation>
</comment>
<feature type="transmembrane region" description="Helical" evidence="6">
    <location>
        <begin position="311"/>
        <end position="342"/>
    </location>
</feature>
<comment type="caution">
    <text evidence="7">The sequence shown here is derived from an EMBL/GenBank/DDBJ whole genome shotgun (WGS) entry which is preliminary data.</text>
</comment>
<feature type="transmembrane region" description="Helical" evidence="6">
    <location>
        <begin position="7"/>
        <end position="25"/>
    </location>
</feature>
<feature type="transmembrane region" description="Helical" evidence="6">
    <location>
        <begin position="37"/>
        <end position="59"/>
    </location>
</feature>
<evidence type="ECO:0000256" key="2">
    <source>
        <dbReference type="ARBA" id="ARBA00009773"/>
    </source>
</evidence>
<evidence type="ECO:0000256" key="3">
    <source>
        <dbReference type="ARBA" id="ARBA00022692"/>
    </source>
</evidence>
<gene>
    <name evidence="7" type="ORF">D1953_12065</name>
</gene>
<sequence>MDIRLKWFYRLGFILLLFIVFYIFMKLKPMWGPVLSVMLVVLLPFIIGAFISYLLHPVVEALHQKGVKRGLSVIIIYLLFFGGLGVGIYKGIPTMMNQVEELSENVPVVMEQYKMWMRNLEYQTSNWPIDVHERIESGMDVLAIRMNTFLNHLMNYAMKALDFLVLIGLIPFIAFYMLKDFESLKKMIWYITPKKWRKQGRAFLRDVDTSLGGYIRGQLFVCVAIGVAATLLFWLFDMKYPLLLGVIIGITNVIPYFGPIFGAVPAIIIAATLSIKMVITVAIIVLVLQFLEGNVLSPLIVGKSLHMHPLFIMLALLAGGEIGGIIGMIVSIPILAILKVFVLHARVHFRKKEPLVDK</sequence>
<keyword evidence="8" id="KW-1185">Reference proteome</keyword>
<dbReference type="InterPro" id="IPR002549">
    <property type="entry name" value="AI-2E-like"/>
</dbReference>
<evidence type="ECO:0000256" key="1">
    <source>
        <dbReference type="ARBA" id="ARBA00004141"/>
    </source>
</evidence>
<organism evidence="7 8">
    <name type="scientific">Peribacillus asahii</name>
    <dbReference type="NCBI Taxonomy" id="228899"/>
    <lineage>
        <taxon>Bacteria</taxon>
        <taxon>Bacillati</taxon>
        <taxon>Bacillota</taxon>
        <taxon>Bacilli</taxon>
        <taxon>Bacillales</taxon>
        <taxon>Bacillaceae</taxon>
        <taxon>Peribacillus</taxon>
    </lineage>
</organism>
<feature type="transmembrane region" description="Helical" evidence="6">
    <location>
        <begin position="156"/>
        <end position="178"/>
    </location>
</feature>
<feature type="transmembrane region" description="Helical" evidence="6">
    <location>
        <begin position="219"/>
        <end position="236"/>
    </location>
</feature>
<evidence type="ECO:0000313" key="8">
    <source>
        <dbReference type="Proteomes" id="UP000266016"/>
    </source>
</evidence>
<feature type="transmembrane region" description="Helical" evidence="6">
    <location>
        <begin position="268"/>
        <end position="291"/>
    </location>
</feature>
<proteinExistence type="inferred from homology"/>
<keyword evidence="5 6" id="KW-0472">Membrane</keyword>
<name>A0A398BC57_9BACI</name>
<dbReference type="Pfam" id="PF01594">
    <property type="entry name" value="AI-2E_transport"/>
    <property type="match status" value="1"/>
</dbReference>
<dbReference type="AlphaFoldDB" id="A0A398BC57"/>
<dbReference type="GO" id="GO:0055085">
    <property type="term" value="P:transmembrane transport"/>
    <property type="evidence" value="ECO:0007669"/>
    <property type="project" value="TreeGrafter"/>
</dbReference>
<evidence type="ECO:0000313" key="7">
    <source>
        <dbReference type="EMBL" id="RID85233.1"/>
    </source>
</evidence>
<dbReference type="Proteomes" id="UP000266016">
    <property type="component" value="Unassembled WGS sequence"/>
</dbReference>
<keyword evidence="4 6" id="KW-1133">Transmembrane helix</keyword>
<evidence type="ECO:0000256" key="4">
    <source>
        <dbReference type="ARBA" id="ARBA00022989"/>
    </source>
</evidence>
<keyword evidence="3 6" id="KW-0812">Transmembrane</keyword>
<evidence type="ECO:0000256" key="6">
    <source>
        <dbReference type="SAM" id="Phobius"/>
    </source>
</evidence>
<feature type="transmembrane region" description="Helical" evidence="6">
    <location>
        <begin position="242"/>
        <end position="261"/>
    </location>
</feature>
<feature type="transmembrane region" description="Helical" evidence="6">
    <location>
        <begin position="71"/>
        <end position="92"/>
    </location>
</feature>
<comment type="similarity">
    <text evidence="2">Belongs to the autoinducer-2 exporter (AI-2E) (TC 2.A.86) family.</text>
</comment>
<dbReference type="GO" id="GO:0016020">
    <property type="term" value="C:membrane"/>
    <property type="evidence" value="ECO:0007669"/>
    <property type="project" value="UniProtKB-SubCell"/>
</dbReference>
<dbReference type="PANTHER" id="PTHR21716:SF15">
    <property type="entry name" value="TRANSPORT PROTEIN YRRI-RELATED"/>
    <property type="match status" value="1"/>
</dbReference>
<reference evidence="7 8" key="1">
    <citation type="submission" date="2018-08" db="EMBL/GenBank/DDBJ databases">
        <title>Bacillus jemisoniae sp. nov., Bacillus chryseoplanitiae sp. nov., Bacillus resnikiae sp. nov., and Bacillus frankliniae sp. nov., isolated from Viking spacecraft and associated surfaces.</title>
        <authorList>
            <person name="Seuylemezian A."/>
            <person name="Vaishampayan P."/>
        </authorList>
    </citation>
    <scope>NUCLEOTIDE SEQUENCE [LARGE SCALE GENOMIC DNA]</scope>
    <source>
        <strain evidence="7 8">MA001</strain>
    </source>
</reference>
<protein>
    <submittedName>
        <fullName evidence="7">AI-2E family transporter</fullName>
    </submittedName>
</protein>
<evidence type="ECO:0000256" key="5">
    <source>
        <dbReference type="ARBA" id="ARBA00023136"/>
    </source>
</evidence>
<dbReference type="PANTHER" id="PTHR21716">
    <property type="entry name" value="TRANSMEMBRANE PROTEIN"/>
    <property type="match status" value="1"/>
</dbReference>
<dbReference type="EMBL" id="QWVS01000020">
    <property type="protein sequence ID" value="RID85233.1"/>
    <property type="molecule type" value="Genomic_DNA"/>
</dbReference>
<dbReference type="RefSeq" id="WP_119117443.1">
    <property type="nucleotide sequence ID" value="NZ_QWVS01000020.1"/>
</dbReference>
<accession>A0A398BC57</accession>